<dbReference type="InterPro" id="IPR031165">
    <property type="entry name" value="GNAT_YJDJ"/>
</dbReference>
<keyword evidence="2" id="KW-0808">Transferase</keyword>
<dbReference type="RefSeq" id="WP_099277952.1">
    <property type="nucleotide sequence ID" value="NZ_KZ304966.1"/>
</dbReference>
<dbReference type="PANTHER" id="PTHR31435:SF10">
    <property type="entry name" value="BSR4717 PROTEIN"/>
    <property type="match status" value="1"/>
</dbReference>
<dbReference type="InterPro" id="IPR045057">
    <property type="entry name" value="Gcn5-rel_NAT"/>
</dbReference>
<dbReference type="PROSITE" id="PS51729">
    <property type="entry name" value="GNAT_YJDJ"/>
    <property type="match status" value="1"/>
</dbReference>
<proteinExistence type="predicted"/>
<evidence type="ECO:0000313" key="2">
    <source>
        <dbReference type="EMBL" id="PHP26892.1"/>
    </source>
</evidence>
<comment type="caution">
    <text evidence="2">The sequence shown here is derived from an EMBL/GenBank/DDBJ whole genome shotgun (WGS) entry which is preliminary data.</text>
</comment>
<dbReference type="GO" id="GO:0016740">
    <property type="term" value="F:transferase activity"/>
    <property type="evidence" value="ECO:0007669"/>
    <property type="project" value="UniProtKB-KW"/>
</dbReference>
<sequence length="107" mass="11956">MTDITITKENIDARHGRYVARVAGVEGEGELTFTRRSETVISADHTGVPEALSGRGVAKALYAFLLDDARESGFRIIPVCPFVRKLYERQRRDPASDVERLFTTARS</sequence>
<evidence type="ECO:0000259" key="1">
    <source>
        <dbReference type="PROSITE" id="PS51729"/>
    </source>
</evidence>
<protein>
    <submittedName>
        <fullName evidence="2">GNAT family N-acetyltransferase</fullName>
    </submittedName>
</protein>
<dbReference type="InterPro" id="IPR016181">
    <property type="entry name" value="Acyl_CoA_acyltransferase"/>
</dbReference>
<dbReference type="Pfam" id="PF14542">
    <property type="entry name" value="Acetyltransf_CG"/>
    <property type="match status" value="1"/>
</dbReference>
<evidence type="ECO:0000313" key="3">
    <source>
        <dbReference type="Proteomes" id="UP000221860"/>
    </source>
</evidence>
<gene>
    <name evidence="2" type="ORF">CJ301_13695</name>
</gene>
<keyword evidence="3" id="KW-1185">Reference proteome</keyword>
<dbReference type="PANTHER" id="PTHR31435">
    <property type="entry name" value="PROTEIN NATD1"/>
    <property type="match status" value="1"/>
</dbReference>
<dbReference type="EMBL" id="NQWH01000023">
    <property type="protein sequence ID" value="PHP26892.1"/>
    <property type="molecule type" value="Genomic_DNA"/>
</dbReference>
<dbReference type="Proteomes" id="UP000221860">
    <property type="component" value="Unassembled WGS sequence"/>
</dbReference>
<dbReference type="Gene3D" id="3.40.630.30">
    <property type="match status" value="1"/>
</dbReference>
<reference evidence="2 3" key="1">
    <citation type="submission" date="2017-08" db="EMBL/GenBank/DDBJ databases">
        <title>Draft Genome Sequence of Loktanella cinnabarina Strain XM1, Isolated from Coastal Surface Water.</title>
        <authorList>
            <person name="Ma R."/>
            <person name="Wang J."/>
            <person name="Wang Q."/>
            <person name="Ma Z."/>
            <person name="Li J."/>
            <person name="Chen L."/>
        </authorList>
    </citation>
    <scope>NUCLEOTIDE SEQUENCE [LARGE SCALE GENOMIC DNA]</scope>
    <source>
        <strain evidence="2 3">XM1</strain>
    </source>
</reference>
<feature type="domain" description="N-acetyltransferase" evidence="1">
    <location>
        <begin position="10"/>
        <end position="100"/>
    </location>
</feature>
<dbReference type="OrthoDB" id="9800945at2"/>
<organism evidence="2 3">
    <name type="scientific">Limimaricola cinnabarinus</name>
    <dbReference type="NCBI Taxonomy" id="1125964"/>
    <lineage>
        <taxon>Bacteria</taxon>
        <taxon>Pseudomonadati</taxon>
        <taxon>Pseudomonadota</taxon>
        <taxon>Alphaproteobacteria</taxon>
        <taxon>Rhodobacterales</taxon>
        <taxon>Paracoccaceae</taxon>
        <taxon>Limimaricola</taxon>
    </lineage>
</organism>
<dbReference type="SUPFAM" id="SSF55729">
    <property type="entry name" value="Acyl-CoA N-acyltransferases (Nat)"/>
    <property type="match status" value="1"/>
</dbReference>
<dbReference type="AlphaFoldDB" id="A0A2G1MDY8"/>
<accession>A0A2G1MDY8</accession>
<name>A0A2G1MDY8_9RHOB</name>